<dbReference type="EMBL" id="JADCKC010000003">
    <property type="protein sequence ID" value="MBE5038572.1"/>
    <property type="molecule type" value="Genomic_DNA"/>
</dbReference>
<dbReference type="PANTHER" id="PTHR33570">
    <property type="entry name" value="4-CARBOXYMUCONOLACTONE DECARBOXYLASE FAMILY PROTEIN"/>
    <property type="match status" value="1"/>
</dbReference>
<reference evidence="2 3" key="1">
    <citation type="submission" date="2020-10" db="EMBL/GenBank/DDBJ databases">
        <title>ChiBAC.</title>
        <authorList>
            <person name="Zenner C."/>
            <person name="Hitch T.C.A."/>
            <person name="Clavel T."/>
        </authorList>
    </citation>
    <scope>NUCLEOTIDE SEQUENCE [LARGE SCALE GENOMIC DNA]</scope>
    <source>
        <strain evidence="2 3">DSM 109015</strain>
    </source>
</reference>
<dbReference type="InterPro" id="IPR003779">
    <property type="entry name" value="CMD-like"/>
</dbReference>
<keyword evidence="3" id="KW-1185">Reference proteome</keyword>
<accession>A0ABR9R607</accession>
<evidence type="ECO:0000259" key="1">
    <source>
        <dbReference type="Pfam" id="PF02627"/>
    </source>
</evidence>
<sequence length="249" mass="27080">MTRSETAHEKDDAWFGGEAFHGCGLDPEFEQIAKTFLLGDVENRGCLTDVQRALVTVAALTATQSLQHMEQYLRAGLRMGATAEQLRETIYQCAPYVGLERALCALEAASPVLMECTGEAEPNTRVTESDRFEKGLAVQQQLFGAENINKMRVAAPDELRHIQDYLSAHCFGDFYTRGGLDLATRELITFCAISCLGGCEPQATSHAAANLGIGNGRELLIDAVTQCLPFIGFPRTLNALGCIDAACRK</sequence>
<name>A0ABR9R607_9FIRM</name>
<feature type="domain" description="Carboxymuconolactone decarboxylase-like" evidence="1">
    <location>
        <begin position="27"/>
        <end position="109"/>
    </location>
</feature>
<comment type="caution">
    <text evidence="2">The sequence shown here is derived from an EMBL/GenBank/DDBJ whole genome shotgun (WGS) entry which is preliminary data.</text>
</comment>
<evidence type="ECO:0000313" key="3">
    <source>
        <dbReference type="Proteomes" id="UP000768567"/>
    </source>
</evidence>
<proteinExistence type="predicted"/>
<dbReference type="SUPFAM" id="SSF69118">
    <property type="entry name" value="AhpD-like"/>
    <property type="match status" value="1"/>
</dbReference>
<dbReference type="RefSeq" id="WP_193502828.1">
    <property type="nucleotide sequence ID" value="NZ_JADCKC010000003.1"/>
</dbReference>
<dbReference type="Pfam" id="PF02627">
    <property type="entry name" value="CMD"/>
    <property type="match status" value="2"/>
</dbReference>
<organism evidence="2 3">
    <name type="scientific">Gemmiger gallinarum</name>
    <dbReference type="NCBI Taxonomy" id="2779354"/>
    <lineage>
        <taxon>Bacteria</taxon>
        <taxon>Bacillati</taxon>
        <taxon>Bacillota</taxon>
        <taxon>Clostridia</taxon>
        <taxon>Eubacteriales</taxon>
        <taxon>Gemmiger</taxon>
    </lineage>
</organism>
<dbReference type="InterPro" id="IPR052512">
    <property type="entry name" value="4CMD/NDH-1_regulator"/>
</dbReference>
<dbReference type="InterPro" id="IPR029032">
    <property type="entry name" value="AhpD-like"/>
</dbReference>
<protein>
    <submittedName>
        <fullName evidence="2">Carboxymuconolactone decarboxylase family protein</fullName>
    </submittedName>
</protein>
<dbReference type="Proteomes" id="UP000768567">
    <property type="component" value="Unassembled WGS sequence"/>
</dbReference>
<dbReference type="PANTHER" id="PTHR33570:SF2">
    <property type="entry name" value="CARBOXYMUCONOLACTONE DECARBOXYLASE-LIKE DOMAIN-CONTAINING PROTEIN"/>
    <property type="match status" value="1"/>
</dbReference>
<feature type="domain" description="Carboxymuconolactone decarboxylase-like" evidence="1">
    <location>
        <begin position="162"/>
        <end position="243"/>
    </location>
</feature>
<evidence type="ECO:0000313" key="2">
    <source>
        <dbReference type="EMBL" id="MBE5038572.1"/>
    </source>
</evidence>
<gene>
    <name evidence="2" type="ORF">INF35_12310</name>
</gene>
<dbReference type="Gene3D" id="1.20.1290.10">
    <property type="entry name" value="AhpD-like"/>
    <property type="match status" value="1"/>
</dbReference>